<sequence>MGGLAFAADGLSTPRMPPQVYSTILARAEAILRAHFNLVGHALEAPAKTSHGDVDVLVAEPLNGQMAPGRPTGDLLTKLLGARTWKRMSGNSTYNLALPWPEEFKDDVTEYECEDGAGGDRDTIYESEAPAPEAYHGKDVTRKQTVFEVTTDVSTLAKLSEVKITSSCKPTRPSERYIQVDVNIMPTAAYFNWHIFYQAHGDFWSIIGGIVRRFGLTVSSKGLSVRIAEVEKHNKEQSRVLATNDPDTVLEYMGLDIKRYWLAFKSWDEMLEYVTTCRFHNPAQWKFKNQKIGEAADDEVPDTHQLPSDTMLKHNDRQRAAKRPLYGYWIETYLPAHVDDEPGRSAFLTREEVADDAKQFFGSEYAQKFEERKRKMVRQIGVDKLWAEIRRGLPVEGTEVGYVMKGMKREIVGHHKGELPSDMIEDLELTKKAFAESTFDDVLEWARANWKEVGERQKKLDQAQSSAHLLEKRRRDGLKGDDKNSKTGRN</sequence>
<accession>A0AA38X3H2</accession>
<evidence type="ECO:0000256" key="1">
    <source>
        <dbReference type="SAM" id="MobiDB-lite"/>
    </source>
</evidence>
<gene>
    <name evidence="2" type="ORF">H2200_009051</name>
</gene>
<feature type="compositionally biased region" description="Basic and acidic residues" evidence="1">
    <location>
        <begin position="469"/>
        <end position="490"/>
    </location>
</feature>
<evidence type="ECO:0000313" key="3">
    <source>
        <dbReference type="Proteomes" id="UP001172673"/>
    </source>
</evidence>
<reference evidence="2" key="1">
    <citation type="submission" date="2022-10" db="EMBL/GenBank/DDBJ databases">
        <title>Culturing micro-colonial fungi from biological soil crusts in the Mojave desert and describing Neophaeococcomyces mojavensis, and introducing the new genera and species Taxawa tesnikishii.</title>
        <authorList>
            <person name="Kurbessoian T."/>
            <person name="Stajich J.E."/>
        </authorList>
    </citation>
    <scope>NUCLEOTIDE SEQUENCE</scope>
    <source>
        <strain evidence="2">TK_41</strain>
    </source>
</reference>
<keyword evidence="3" id="KW-1185">Reference proteome</keyword>
<name>A0AA38X3H2_9EURO</name>
<dbReference type="EMBL" id="JAPDRK010000014">
    <property type="protein sequence ID" value="KAJ9606090.1"/>
    <property type="molecule type" value="Genomic_DNA"/>
</dbReference>
<comment type="caution">
    <text evidence="2">The sequence shown here is derived from an EMBL/GenBank/DDBJ whole genome shotgun (WGS) entry which is preliminary data.</text>
</comment>
<dbReference type="AlphaFoldDB" id="A0AA38X3H2"/>
<feature type="region of interest" description="Disordered" evidence="1">
    <location>
        <begin position="456"/>
        <end position="490"/>
    </location>
</feature>
<dbReference type="Proteomes" id="UP001172673">
    <property type="component" value="Unassembled WGS sequence"/>
</dbReference>
<organism evidence="2 3">
    <name type="scientific">Cladophialophora chaetospira</name>
    <dbReference type="NCBI Taxonomy" id="386627"/>
    <lineage>
        <taxon>Eukaryota</taxon>
        <taxon>Fungi</taxon>
        <taxon>Dikarya</taxon>
        <taxon>Ascomycota</taxon>
        <taxon>Pezizomycotina</taxon>
        <taxon>Eurotiomycetes</taxon>
        <taxon>Chaetothyriomycetidae</taxon>
        <taxon>Chaetothyriales</taxon>
        <taxon>Herpotrichiellaceae</taxon>
        <taxon>Cladophialophora</taxon>
    </lineage>
</organism>
<proteinExistence type="predicted"/>
<evidence type="ECO:0000313" key="2">
    <source>
        <dbReference type="EMBL" id="KAJ9606090.1"/>
    </source>
</evidence>
<protein>
    <submittedName>
        <fullName evidence="2">Uncharacterized protein</fullName>
    </submittedName>
</protein>